<dbReference type="InterPro" id="IPR011990">
    <property type="entry name" value="TPR-like_helical_dom_sf"/>
</dbReference>
<comment type="caution">
    <text evidence="7">The sequence shown here is derived from an EMBL/GenBank/DDBJ whole genome shotgun (WGS) entry which is preliminary data.</text>
</comment>
<keyword evidence="8" id="KW-1185">Reference proteome</keyword>
<dbReference type="Pfam" id="PF13181">
    <property type="entry name" value="TPR_8"/>
    <property type="match status" value="1"/>
</dbReference>
<dbReference type="InterPro" id="IPR051476">
    <property type="entry name" value="Bac_ResReg_Asp_Phosphatase"/>
</dbReference>
<dbReference type="SMART" id="SM00028">
    <property type="entry name" value="TPR"/>
    <property type="match status" value="5"/>
</dbReference>
<organism evidence="7 8">
    <name type="scientific">Deefgea salmonis</name>
    <dbReference type="NCBI Taxonomy" id="2875502"/>
    <lineage>
        <taxon>Bacteria</taxon>
        <taxon>Pseudomonadati</taxon>
        <taxon>Pseudomonadota</taxon>
        <taxon>Betaproteobacteria</taxon>
        <taxon>Neisseriales</taxon>
        <taxon>Chitinibacteraceae</taxon>
        <taxon>Deefgea</taxon>
    </lineage>
</organism>
<keyword evidence="4 6" id="KW-0802">TPR repeat</keyword>
<feature type="repeat" description="TPR" evidence="6">
    <location>
        <begin position="86"/>
        <end position="119"/>
    </location>
</feature>
<gene>
    <name evidence="7" type="ORF">LG219_11930</name>
</gene>
<dbReference type="EMBL" id="JAJAWG010000008">
    <property type="protein sequence ID" value="MCB5196977.1"/>
    <property type="molecule type" value="Genomic_DNA"/>
</dbReference>
<dbReference type="PANTHER" id="PTHR46630">
    <property type="entry name" value="TETRATRICOPEPTIDE REPEAT PROTEIN 29"/>
    <property type="match status" value="1"/>
</dbReference>
<dbReference type="PANTHER" id="PTHR46630:SF1">
    <property type="entry name" value="TETRATRICOPEPTIDE REPEAT PROTEIN 29"/>
    <property type="match status" value="1"/>
</dbReference>
<comment type="subcellular location">
    <subcellularLocation>
        <location evidence="1">Cytoplasm</location>
    </subcellularLocation>
</comment>
<evidence type="ECO:0000256" key="6">
    <source>
        <dbReference type="PROSITE-ProRule" id="PRU00339"/>
    </source>
</evidence>
<evidence type="ECO:0000256" key="5">
    <source>
        <dbReference type="ARBA" id="ARBA00038253"/>
    </source>
</evidence>
<evidence type="ECO:0000256" key="3">
    <source>
        <dbReference type="ARBA" id="ARBA00022737"/>
    </source>
</evidence>
<sequence>MPELNQHQARSNAIAALAIHDDVNALAQAEIMLSEAQAMRMPAVIALAMQTKVRVLQLRPNKAPAISLQNELIRYLKREQLQQDLAAAYWRLGQIYYDSLAYYRALDAWLKSLEIASERQDIYAAARAYIGVGKFFFGLGEYTRALHCHSMAQTIANSLNLIQLDTEIGLNIAADAFRLQDYETALNALNKARAAFDAGLNRPSWLGEADFYQGMIYFEQAQFSLAQEYLSRAYTIHHQHHNTWGESHVLLALARTFIKLGEYADAVAYLETACTLSEQHQQILLSIEAYEILSLLYLEQGDAAKALQFHKRLHALIRSNRHEQNSGLRLSRNASQRLQDIESQLELARLQARVLH</sequence>
<dbReference type="InterPro" id="IPR019734">
    <property type="entry name" value="TPR_rpt"/>
</dbReference>
<dbReference type="Proteomes" id="UP001198034">
    <property type="component" value="Unassembled WGS sequence"/>
</dbReference>
<evidence type="ECO:0000256" key="4">
    <source>
        <dbReference type="ARBA" id="ARBA00022803"/>
    </source>
</evidence>
<evidence type="ECO:0000313" key="7">
    <source>
        <dbReference type="EMBL" id="MCB5196977.1"/>
    </source>
</evidence>
<keyword evidence="2" id="KW-0963">Cytoplasm</keyword>
<name>A0ABS8BML8_9NEIS</name>
<proteinExistence type="inferred from homology"/>
<evidence type="ECO:0008006" key="9">
    <source>
        <dbReference type="Google" id="ProtNLM"/>
    </source>
</evidence>
<protein>
    <recommendedName>
        <fullName evidence="9">Tetratricopeptide repeat protein</fullName>
    </recommendedName>
</protein>
<feature type="repeat" description="TPR" evidence="6">
    <location>
        <begin position="247"/>
        <end position="280"/>
    </location>
</feature>
<dbReference type="Gene3D" id="1.25.40.10">
    <property type="entry name" value="Tetratricopeptide repeat domain"/>
    <property type="match status" value="2"/>
</dbReference>
<evidence type="ECO:0000256" key="1">
    <source>
        <dbReference type="ARBA" id="ARBA00004496"/>
    </source>
</evidence>
<keyword evidence="3" id="KW-0677">Repeat</keyword>
<reference evidence="7 8" key="1">
    <citation type="submission" date="2021-10" db="EMBL/GenBank/DDBJ databases">
        <authorList>
            <person name="Chen M."/>
        </authorList>
    </citation>
    <scope>NUCLEOTIDE SEQUENCE [LARGE SCALE GENOMIC DNA]</scope>
    <source>
        <strain evidence="7 8">H3-26</strain>
    </source>
</reference>
<dbReference type="PROSITE" id="PS50005">
    <property type="entry name" value="TPR"/>
    <property type="match status" value="2"/>
</dbReference>
<evidence type="ECO:0000256" key="2">
    <source>
        <dbReference type="ARBA" id="ARBA00022490"/>
    </source>
</evidence>
<dbReference type="SUPFAM" id="SSF48452">
    <property type="entry name" value="TPR-like"/>
    <property type="match status" value="2"/>
</dbReference>
<comment type="similarity">
    <text evidence="5">Belongs to the Rap family.</text>
</comment>
<evidence type="ECO:0000313" key="8">
    <source>
        <dbReference type="Proteomes" id="UP001198034"/>
    </source>
</evidence>
<dbReference type="RefSeq" id="WP_226764707.1">
    <property type="nucleotide sequence ID" value="NZ_JAJAWG010000008.1"/>
</dbReference>
<accession>A0ABS8BML8</accession>